<accession>A0AA39VDT8</accession>
<feature type="region of interest" description="Disordered" evidence="1">
    <location>
        <begin position="647"/>
        <end position="745"/>
    </location>
</feature>
<sequence>MEEDKDKTVGGESSSRPTSSFVKSGDRQVFTVELRPGETTYVSWKKLMKDANKTNNIGSSKTLPESQPVPGPNLESRIVPVQSASNEEKDEPAPNRFSAVIEKIERLYMGKDSSDEEELNDIPDDDQYDTEDSFIDDAELDEYFEVDNSAIKHDGFFVNRGTLERINEPTVIPNQQTKKRRRKDLAKAHGESDDGHVSNKQVKVAKMASGKTAPYVGKNSSTQSLVMMSEHHGDVKLENQMNATGITSKKKSADTKLTLDSTSLKVLNGDTSLSLTVAKDAEKLKTGVFPSKSTSNKLKDADASHQKYRVQNVHTQSKSQSGKQLHNINELEPSVRPKEKNGFQELQENSVLESKNAVNTTKTSHIHRKDGSSVRPRSSMLEKAIRELEKMVAESRPPAAENQEVDTSSQAVKRRLPREIKLKLAKVARIAQASQGKISKELLTRLMSILGHLIQLRTLKRNLKIGLSAKKETDDRFQHIKKEVVEMIKMRPPSLESKVSEQQAGASDDFQETGSEEKGVLKRKFSMDTVLEDKICDLYDLYVDGLDEDAGPQIRKLYVELAELWPNGHMDNHGIKRAICRAKERRRAPYSRHMDQEKMKKKKMLIPKTEETVRAEASTVAQGQYMRERLGIDSSGHMLAQANKPISNTGTAAIRTPSPSANGSNLDRVKQEKLKGSSSNSMDNGAMTKKKLKRKTESEFDGTHSRPEKLPALLGEERHKSLKQSAAIPQKSNFHSTAPSYEQSS</sequence>
<feature type="region of interest" description="Disordered" evidence="1">
    <location>
        <begin position="173"/>
        <end position="198"/>
    </location>
</feature>
<feature type="compositionally biased region" description="Basic and acidic residues" evidence="1">
    <location>
        <begin position="695"/>
        <end position="719"/>
    </location>
</feature>
<evidence type="ECO:0000313" key="3">
    <source>
        <dbReference type="EMBL" id="KAK0576370.1"/>
    </source>
</evidence>
<feature type="region of interest" description="Disordered" evidence="1">
    <location>
        <begin position="311"/>
        <end position="377"/>
    </location>
</feature>
<evidence type="ECO:0000259" key="2">
    <source>
        <dbReference type="Pfam" id="PF08729"/>
    </source>
</evidence>
<dbReference type="GO" id="GO:0005634">
    <property type="term" value="C:nucleus"/>
    <property type="evidence" value="ECO:0007669"/>
    <property type="project" value="TreeGrafter"/>
</dbReference>
<evidence type="ECO:0000313" key="4">
    <source>
        <dbReference type="Proteomes" id="UP001168877"/>
    </source>
</evidence>
<gene>
    <name evidence="3" type="ORF">LWI29_016316</name>
</gene>
<dbReference type="AlphaFoldDB" id="A0AA39VDT8"/>
<name>A0AA39VDT8_ACESA</name>
<feature type="compositionally biased region" description="Basic and acidic residues" evidence="1">
    <location>
        <begin position="185"/>
        <end position="197"/>
    </location>
</feature>
<reference evidence="3" key="1">
    <citation type="journal article" date="2022" name="Plant J.">
        <title>Strategies of tolerance reflected in two North American maple genomes.</title>
        <authorList>
            <person name="McEvoy S.L."/>
            <person name="Sezen U.U."/>
            <person name="Trouern-Trend A."/>
            <person name="McMahon S.M."/>
            <person name="Schaberg P.G."/>
            <person name="Yang J."/>
            <person name="Wegrzyn J.L."/>
            <person name="Swenson N.G."/>
        </authorList>
    </citation>
    <scope>NUCLEOTIDE SEQUENCE</scope>
    <source>
        <strain evidence="3">NS2018</strain>
    </source>
</reference>
<keyword evidence="4" id="KW-1185">Reference proteome</keyword>
<dbReference type="InterPro" id="IPR014840">
    <property type="entry name" value="HRD"/>
</dbReference>
<proteinExistence type="predicted"/>
<dbReference type="PANTHER" id="PTHR21669:SF28">
    <property type="entry name" value="YEMANUCLEIN"/>
    <property type="match status" value="1"/>
</dbReference>
<protein>
    <recommendedName>
        <fullName evidence="2">Hpc2-related domain-containing protein</fullName>
    </recommendedName>
</protein>
<dbReference type="PANTHER" id="PTHR21669">
    <property type="entry name" value="CAPZ-INTERACTING PROTEIN AND RELATED PROTEINS"/>
    <property type="match status" value="1"/>
</dbReference>
<feature type="region of interest" description="Disordered" evidence="1">
    <location>
        <begin position="53"/>
        <end position="97"/>
    </location>
</feature>
<dbReference type="EMBL" id="JAUESC010000386">
    <property type="protein sequence ID" value="KAK0576370.1"/>
    <property type="molecule type" value="Genomic_DNA"/>
</dbReference>
<feature type="compositionally biased region" description="Polar residues" evidence="1">
    <location>
        <begin position="11"/>
        <end position="22"/>
    </location>
</feature>
<feature type="compositionally biased region" description="Polar residues" evidence="1">
    <location>
        <begin position="344"/>
        <end position="363"/>
    </location>
</feature>
<feature type="region of interest" description="Disordered" evidence="1">
    <location>
        <begin position="1"/>
        <end position="27"/>
    </location>
</feature>
<feature type="compositionally biased region" description="Polar residues" evidence="1">
    <location>
        <begin position="53"/>
        <end position="65"/>
    </location>
</feature>
<reference evidence="3" key="2">
    <citation type="submission" date="2023-06" db="EMBL/GenBank/DDBJ databases">
        <authorList>
            <person name="Swenson N.G."/>
            <person name="Wegrzyn J.L."/>
            <person name="Mcevoy S.L."/>
        </authorList>
    </citation>
    <scope>NUCLEOTIDE SEQUENCE</scope>
    <source>
        <strain evidence="3">NS2018</strain>
        <tissue evidence="3">Leaf</tissue>
    </source>
</reference>
<evidence type="ECO:0000256" key="1">
    <source>
        <dbReference type="SAM" id="MobiDB-lite"/>
    </source>
</evidence>
<feature type="compositionally biased region" description="Basic and acidic residues" evidence="1">
    <location>
        <begin position="333"/>
        <end position="342"/>
    </location>
</feature>
<feature type="compositionally biased region" description="Polar residues" evidence="1">
    <location>
        <begin position="312"/>
        <end position="327"/>
    </location>
</feature>
<feature type="region of interest" description="Disordered" evidence="1">
    <location>
        <begin position="109"/>
        <end position="130"/>
    </location>
</feature>
<feature type="compositionally biased region" description="Polar residues" evidence="1">
    <location>
        <begin position="647"/>
        <end position="665"/>
    </location>
</feature>
<feature type="domain" description="Hpc2-related" evidence="2">
    <location>
        <begin position="116"/>
        <end position="164"/>
    </location>
</feature>
<organism evidence="3 4">
    <name type="scientific">Acer saccharum</name>
    <name type="common">Sugar maple</name>
    <dbReference type="NCBI Taxonomy" id="4024"/>
    <lineage>
        <taxon>Eukaryota</taxon>
        <taxon>Viridiplantae</taxon>
        <taxon>Streptophyta</taxon>
        <taxon>Embryophyta</taxon>
        <taxon>Tracheophyta</taxon>
        <taxon>Spermatophyta</taxon>
        <taxon>Magnoliopsida</taxon>
        <taxon>eudicotyledons</taxon>
        <taxon>Gunneridae</taxon>
        <taxon>Pentapetalae</taxon>
        <taxon>rosids</taxon>
        <taxon>malvids</taxon>
        <taxon>Sapindales</taxon>
        <taxon>Sapindaceae</taxon>
        <taxon>Hippocastanoideae</taxon>
        <taxon>Acereae</taxon>
        <taxon>Acer</taxon>
    </lineage>
</organism>
<feature type="region of interest" description="Disordered" evidence="1">
    <location>
        <begin position="493"/>
        <end position="515"/>
    </location>
</feature>
<dbReference type="GO" id="GO:0006325">
    <property type="term" value="P:chromatin organization"/>
    <property type="evidence" value="ECO:0007669"/>
    <property type="project" value="TreeGrafter"/>
</dbReference>
<dbReference type="Pfam" id="PF08729">
    <property type="entry name" value="HUN"/>
    <property type="match status" value="1"/>
</dbReference>
<feature type="compositionally biased region" description="Acidic residues" evidence="1">
    <location>
        <begin position="114"/>
        <end position="130"/>
    </location>
</feature>
<comment type="caution">
    <text evidence="3">The sequence shown here is derived from an EMBL/GenBank/DDBJ whole genome shotgun (WGS) entry which is preliminary data.</text>
</comment>
<feature type="compositionally biased region" description="Polar residues" evidence="1">
    <location>
        <begin position="730"/>
        <end position="745"/>
    </location>
</feature>
<dbReference type="Proteomes" id="UP001168877">
    <property type="component" value="Unassembled WGS sequence"/>
</dbReference>